<dbReference type="InterPro" id="IPR044669">
    <property type="entry name" value="YneE/VCCN1/2-like"/>
</dbReference>
<feature type="compositionally biased region" description="Low complexity" evidence="8">
    <location>
        <begin position="146"/>
        <end position="165"/>
    </location>
</feature>
<reference evidence="9" key="1">
    <citation type="submission" date="2021-01" db="EMBL/GenBank/DDBJ databases">
        <authorList>
            <person name="Corre E."/>
            <person name="Pelletier E."/>
            <person name="Niang G."/>
            <person name="Scheremetjew M."/>
            <person name="Finn R."/>
            <person name="Kale V."/>
            <person name="Holt S."/>
            <person name="Cochrane G."/>
            <person name="Meng A."/>
            <person name="Brown T."/>
            <person name="Cohen L."/>
        </authorList>
    </citation>
    <scope>NUCLEOTIDE SEQUENCE</scope>
    <source>
        <strain evidence="9">MM31A-1</strain>
    </source>
</reference>
<evidence type="ECO:0000256" key="3">
    <source>
        <dbReference type="ARBA" id="ARBA00022475"/>
    </source>
</evidence>
<protein>
    <recommendedName>
        <fullName evidence="10">Bestrophin homolog</fullName>
    </recommendedName>
</protein>
<keyword evidence="4" id="KW-0812">Transmembrane</keyword>
<dbReference type="PANTHER" id="PTHR33281">
    <property type="entry name" value="UPF0187 PROTEIN YNEE"/>
    <property type="match status" value="1"/>
</dbReference>
<evidence type="ECO:0000256" key="6">
    <source>
        <dbReference type="ARBA" id="ARBA00023065"/>
    </source>
</evidence>
<keyword evidence="7" id="KW-0472">Membrane</keyword>
<evidence type="ECO:0008006" key="10">
    <source>
        <dbReference type="Google" id="ProtNLM"/>
    </source>
</evidence>
<dbReference type="AlphaFoldDB" id="A0A7S3QHP6"/>
<feature type="compositionally biased region" description="Low complexity" evidence="8">
    <location>
        <begin position="674"/>
        <end position="690"/>
    </location>
</feature>
<evidence type="ECO:0000256" key="5">
    <source>
        <dbReference type="ARBA" id="ARBA00022989"/>
    </source>
</evidence>
<evidence type="ECO:0000256" key="1">
    <source>
        <dbReference type="ARBA" id="ARBA00004651"/>
    </source>
</evidence>
<dbReference type="PANTHER" id="PTHR33281:SF19">
    <property type="entry name" value="VOLTAGE-DEPENDENT ANION CHANNEL-FORMING PROTEIN YNEE"/>
    <property type="match status" value="1"/>
</dbReference>
<feature type="region of interest" description="Disordered" evidence="8">
    <location>
        <begin position="142"/>
        <end position="165"/>
    </location>
</feature>
<evidence type="ECO:0000256" key="7">
    <source>
        <dbReference type="ARBA" id="ARBA00023136"/>
    </source>
</evidence>
<feature type="region of interest" description="Disordered" evidence="8">
    <location>
        <begin position="661"/>
        <end position="705"/>
    </location>
</feature>
<accession>A0A7S3QHP6</accession>
<sequence length="705" mass="78542">MPNTQITFQTKTKAGENQNQLLYKMKRSRAQSASTINTANVTATWLLCLNLSIISLVPATSGFSYQSYQYHQSPIQVPSSMPLRLSSDDYKSYGTAIGAGSQRSSSSSSLASSLASLPHHCSPGQKRTHNLFRTSSLHRLRKNTHSHSISNTRSTSTSSTSESESSVSIGSSIYSSSSSTSTTQLHMANYIQLFTGPDKESTDENARAGWLGWMTGGTPRGVADVRMRDPIALGGVPRSDRYASRDWLHNTANLANSAILKSIRFPVLFMTFWGTAISFLHRLLPRFGYGQMAKHMTIPTQPHSLTVSALGLLLVFRTNSAYQRFAEGRKIWEEILSVARDLSRLGKLYETQIGVAKLRRVNKLLAAFPYLLRFRIKPNSIMRKLDDPEVERDPEFSLILYQDHATSDSDYEAAAVASDEETTGMSRRKPRELYWVDKRTLPWRLLPTQAMGDCARSQNRPLWVCDRLAKELHSVPDQDSWTARERLTLVAKVEKLSGYIGACERIHQTVVPLNYARHALRSLTMWLLSLPFALVKDTKLMTGPILFVISWMLFGVYEIGYSIEDPFQGTLRLSILCDAIRRDVLGDELIRSTAFVLEKEAKKPTVTTSRTSAEGTTDVIVIVEDDDDDEEDDYDGDDLDDIAVKIEDIIIDELGNAVDEMALNGTDGEEDSSDNSNSNSKSGIKMKNINGNGTSTLVEEKIVTQ</sequence>
<organism evidence="9">
    <name type="scientific">Chaetoceros debilis</name>
    <dbReference type="NCBI Taxonomy" id="122233"/>
    <lineage>
        <taxon>Eukaryota</taxon>
        <taxon>Sar</taxon>
        <taxon>Stramenopiles</taxon>
        <taxon>Ochrophyta</taxon>
        <taxon>Bacillariophyta</taxon>
        <taxon>Coscinodiscophyceae</taxon>
        <taxon>Chaetocerotophycidae</taxon>
        <taxon>Chaetocerotales</taxon>
        <taxon>Chaetocerotaceae</taxon>
        <taxon>Chaetoceros</taxon>
    </lineage>
</organism>
<keyword evidence="6" id="KW-0406">Ion transport</keyword>
<proteinExistence type="predicted"/>
<keyword evidence="3" id="KW-1003">Cell membrane</keyword>
<dbReference type="Pfam" id="PF25539">
    <property type="entry name" value="Bestrophin_2"/>
    <property type="match status" value="1"/>
</dbReference>
<dbReference type="GO" id="GO:0005886">
    <property type="term" value="C:plasma membrane"/>
    <property type="evidence" value="ECO:0007669"/>
    <property type="project" value="UniProtKB-SubCell"/>
</dbReference>
<dbReference type="GO" id="GO:0005254">
    <property type="term" value="F:chloride channel activity"/>
    <property type="evidence" value="ECO:0007669"/>
    <property type="project" value="InterPro"/>
</dbReference>
<evidence type="ECO:0000256" key="8">
    <source>
        <dbReference type="SAM" id="MobiDB-lite"/>
    </source>
</evidence>
<evidence type="ECO:0000313" key="9">
    <source>
        <dbReference type="EMBL" id="CAE0477765.1"/>
    </source>
</evidence>
<keyword evidence="2" id="KW-0813">Transport</keyword>
<gene>
    <name evidence="9" type="ORF">CDEB00056_LOCUS22618</name>
</gene>
<comment type="subcellular location">
    <subcellularLocation>
        <location evidence="1">Cell membrane</location>
        <topology evidence="1">Multi-pass membrane protein</topology>
    </subcellularLocation>
</comment>
<keyword evidence="5" id="KW-1133">Transmembrane helix</keyword>
<dbReference type="EMBL" id="HBIO01029470">
    <property type="protein sequence ID" value="CAE0477765.1"/>
    <property type="molecule type" value="Transcribed_RNA"/>
</dbReference>
<name>A0A7S3QHP6_9STRA</name>
<evidence type="ECO:0000256" key="4">
    <source>
        <dbReference type="ARBA" id="ARBA00022692"/>
    </source>
</evidence>
<evidence type="ECO:0000256" key="2">
    <source>
        <dbReference type="ARBA" id="ARBA00022448"/>
    </source>
</evidence>